<comment type="caution">
    <text evidence="1">The sequence shown here is derived from an EMBL/GenBank/DDBJ whole genome shotgun (WGS) entry which is preliminary data.</text>
</comment>
<dbReference type="RefSeq" id="WP_189572533.1">
    <property type="nucleotide sequence ID" value="NZ_BMXU01000001.1"/>
</dbReference>
<protein>
    <submittedName>
        <fullName evidence="1">DUF4272 domain-containing protein</fullName>
    </submittedName>
</protein>
<reference evidence="2" key="1">
    <citation type="journal article" date="2019" name="Int. J. Syst. Evol. Microbiol.">
        <title>The Global Catalogue of Microorganisms (GCM) 10K type strain sequencing project: providing services to taxonomists for standard genome sequencing and annotation.</title>
        <authorList>
            <consortium name="The Broad Institute Genomics Platform"/>
            <consortium name="The Broad Institute Genome Sequencing Center for Infectious Disease"/>
            <person name="Wu L."/>
            <person name="Ma J."/>
        </authorList>
    </citation>
    <scope>NUCLEOTIDE SEQUENCE [LARGE SCALE GENOMIC DNA]</scope>
    <source>
        <strain evidence="2">KCTC 22245</strain>
    </source>
</reference>
<gene>
    <name evidence="1" type="ORF">ACFONP_01860</name>
</gene>
<name>A0ABV7M9Q2_9PROT</name>
<dbReference type="Pfam" id="PF14094">
    <property type="entry name" value="DUF4272"/>
    <property type="match status" value="1"/>
</dbReference>
<dbReference type="EMBL" id="JBHRVA010000002">
    <property type="protein sequence ID" value="MFC3301474.1"/>
    <property type="molecule type" value="Genomic_DNA"/>
</dbReference>
<keyword evidence="2" id="KW-1185">Reference proteome</keyword>
<accession>A0ABV7M9Q2</accession>
<evidence type="ECO:0000313" key="1">
    <source>
        <dbReference type="EMBL" id="MFC3301474.1"/>
    </source>
</evidence>
<organism evidence="1 2">
    <name type="scientific">Parvularcula lutaonensis</name>
    <dbReference type="NCBI Taxonomy" id="491923"/>
    <lineage>
        <taxon>Bacteria</taxon>
        <taxon>Pseudomonadati</taxon>
        <taxon>Pseudomonadota</taxon>
        <taxon>Alphaproteobacteria</taxon>
        <taxon>Parvularculales</taxon>
        <taxon>Parvularculaceae</taxon>
        <taxon>Parvularcula</taxon>
    </lineage>
</organism>
<dbReference type="InterPro" id="IPR025368">
    <property type="entry name" value="DUF4272"/>
</dbReference>
<proteinExistence type="predicted"/>
<evidence type="ECO:0000313" key="2">
    <source>
        <dbReference type="Proteomes" id="UP001595607"/>
    </source>
</evidence>
<sequence length="208" mass="23873">MDPEKLKAETEIWLASEGIGFVPGLPLIEELDELKPRAPAEVMRRAFALMHLLGISQGVRKRRIKKALKAYRLWDGLTPIEQTAVEKRFFIPAWARIDTRWTYETIAGLGWCLGVVELNPFATAPAKLREIIAPWTDPAAMLAEARLRPKEELQVALDRHYRLHWAARHGAAERNLPPEWFSVIKARRHAIEWVCNQGTDWDDIPLDI</sequence>
<dbReference type="Proteomes" id="UP001595607">
    <property type="component" value="Unassembled WGS sequence"/>
</dbReference>